<evidence type="ECO:0000256" key="2">
    <source>
        <dbReference type="ARBA" id="ARBA00010527"/>
    </source>
</evidence>
<evidence type="ECO:0000256" key="7">
    <source>
        <dbReference type="ARBA" id="ARBA00022927"/>
    </source>
</evidence>
<protein>
    <recommendedName>
        <fullName evidence="3">Membrane protein insertase YidC</fullName>
    </recommendedName>
    <alternativeName>
        <fullName evidence="15">Foldase YidC</fullName>
    </alternativeName>
    <alternativeName>
        <fullName evidence="14">Membrane integrase YidC</fullName>
    </alternativeName>
    <alternativeName>
        <fullName evidence="13">Membrane protein YidC</fullName>
    </alternativeName>
</protein>
<feature type="transmembrane region" description="Helical" evidence="18">
    <location>
        <begin position="95"/>
        <end position="118"/>
    </location>
</feature>
<dbReference type="InterPro" id="IPR047196">
    <property type="entry name" value="YidC_ALB_C"/>
</dbReference>
<keyword evidence="9 18" id="KW-0472">Membrane</keyword>
<evidence type="ECO:0000256" key="17">
    <source>
        <dbReference type="SAM" id="MobiDB-lite"/>
    </source>
</evidence>
<evidence type="ECO:0000256" key="4">
    <source>
        <dbReference type="ARBA" id="ARBA00022448"/>
    </source>
</evidence>
<dbReference type="GO" id="GO:0051205">
    <property type="term" value="P:protein insertion into membrane"/>
    <property type="evidence" value="ECO:0007669"/>
    <property type="project" value="TreeGrafter"/>
</dbReference>
<evidence type="ECO:0000256" key="15">
    <source>
        <dbReference type="ARBA" id="ARBA00033342"/>
    </source>
</evidence>
<evidence type="ECO:0000256" key="18">
    <source>
        <dbReference type="SAM" id="Phobius"/>
    </source>
</evidence>
<gene>
    <name evidence="20" type="primary">yidC</name>
    <name evidence="20" type="ORF">GIY23_22530</name>
</gene>
<name>A0A5Q3QDC3_9PSEU</name>
<evidence type="ECO:0000256" key="5">
    <source>
        <dbReference type="ARBA" id="ARBA00022475"/>
    </source>
</evidence>
<evidence type="ECO:0000256" key="1">
    <source>
        <dbReference type="ARBA" id="ARBA00004651"/>
    </source>
</evidence>
<evidence type="ECO:0000256" key="10">
    <source>
        <dbReference type="ARBA" id="ARBA00023186"/>
    </source>
</evidence>
<sequence>MLDFINYPVSAILWVWHQVFGFVLDPTSGIAWALSVVFLVITLRALLFKPFVHQVRSMKKMQEFAPQIQELKDKHGDDQQKFAQEMQKLQAEQGFNPLSGCLPILVQIPVFIGLFQVLNGFRPGAEQNFVFDAAGVSSFVEADLFGATLSTAMSRPAEVLASFGTDRPSMFAVGVPLMIAAAIATHFTARHSIQRQTASASTPQAAMMNKLMLWAFPAFALVGGPFLPLAILIYWLANNLWTLGQQRIVYNKIDREEAAAKAAEPQAPAALDSAASGSHAAPEIEVATAPATEAVASTSGREAATEQPGQVPGITEDRSRDTDDPGTAR</sequence>
<keyword evidence="10" id="KW-0143">Chaperone</keyword>
<evidence type="ECO:0000313" key="21">
    <source>
        <dbReference type="Proteomes" id="UP000371041"/>
    </source>
</evidence>
<keyword evidence="7" id="KW-0653">Protein transport</keyword>
<feature type="transmembrane region" description="Helical" evidence="18">
    <location>
        <begin position="170"/>
        <end position="190"/>
    </location>
</feature>
<keyword evidence="4" id="KW-0813">Transport</keyword>
<keyword evidence="8 18" id="KW-1133">Transmembrane helix</keyword>
<dbReference type="AlphaFoldDB" id="A0A5Q3QDC3"/>
<evidence type="ECO:0000256" key="16">
    <source>
        <dbReference type="RuleBase" id="RU003945"/>
    </source>
</evidence>
<dbReference type="PANTHER" id="PTHR12428">
    <property type="entry name" value="OXA1"/>
    <property type="match status" value="1"/>
</dbReference>
<dbReference type="PANTHER" id="PTHR12428:SF65">
    <property type="entry name" value="CYTOCHROME C OXIDASE ASSEMBLY PROTEIN COX18, MITOCHONDRIAL"/>
    <property type="match status" value="1"/>
</dbReference>
<dbReference type="GO" id="GO:0015031">
    <property type="term" value="P:protein transport"/>
    <property type="evidence" value="ECO:0007669"/>
    <property type="project" value="UniProtKB-KW"/>
</dbReference>
<reference evidence="21" key="1">
    <citation type="submission" date="2019-11" db="EMBL/GenBank/DDBJ databases">
        <title>The complete genome sequence of Saccharopolyspora sp. E2A.</title>
        <authorList>
            <person name="Zhang G."/>
        </authorList>
    </citation>
    <scope>NUCLEOTIDE SEQUENCE [LARGE SCALE GENOMIC DNA]</scope>
    <source>
        <strain evidence="21">E2A</strain>
    </source>
</reference>
<dbReference type="GO" id="GO:0005886">
    <property type="term" value="C:plasma membrane"/>
    <property type="evidence" value="ECO:0007669"/>
    <property type="project" value="UniProtKB-SubCell"/>
</dbReference>
<feature type="compositionally biased region" description="Low complexity" evidence="17">
    <location>
        <begin position="264"/>
        <end position="299"/>
    </location>
</feature>
<evidence type="ECO:0000256" key="6">
    <source>
        <dbReference type="ARBA" id="ARBA00022692"/>
    </source>
</evidence>
<comment type="function">
    <text evidence="11">Required for the insertion and/or proper folding and/or complex formation of integral membrane proteins into the membrane. Involved in integration of membrane proteins that insert both dependently and independently of the Sec translocase complex, as well as at least some lipoproteins. Aids folding of multispanning membrane proteins.</text>
</comment>
<keyword evidence="6 16" id="KW-0812">Transmembrane</keyword>
<dbReference type="EMBL" id="CP045929">
    <property type="protein sequence ID" value="QGK71910.1"/>
    <property type="molecule type" value="Genomic_DNA"/>
</dbReference>
<evidence type="ECO:0000256" key="3">
    <source>
        <dbReference type="ARBA" id="ARBA00015325"/>
    </source>
</evidence>
<feature type="transmembrane region" description="Helical" evidence="18">
    <location>
        <begin position="30"/>
        <end position="52"/>
    </location>
</feature>
<dbReference type="RefSeq" id="WP_154078478.1">
    <property type="nucleotide sequence ID" value="NZ_CP045929.1"/>
</dbReference>
<dbReference type="Proteomes" id="UP000371041">
    <property type="component" value="Chromosome"/>
</dbReference>
<evidence type="ECO:0000256" key="13">
    <source>
        <dbReference type="ARBA" id="ARBA00031538"/>
    </source>
</evidence>
<keyword evidence="5" id="KW-1003">Cell membrane</keyword>
<feature type="domain" description="Membrane insertase YidC/Oxa/ALB C-terminal" evidence="19">
    <location>
        <begin position="32"/>
        <end position="250"/>
    </location>
</feature>
<keyword evidence="21" id="KW-1185">Reference proteome</keyword>
<dbReference type="GO" id="GO:0032977">
    <property type="term" value="F:membrane insertase activity"/>
    <property type="evidence" value="ECO:0007669"/>
    <property type="project" value="InterPro"/>
</dbReference>
<comment type="subcellular location">
    <subcellularLocation>
        <location evidence="1">Cell membrane</location>
        <topology evidence="1">Multi-pass membrane protein</topology>
    </subcellularLocation>
    <subcellularLocation>
        <location evidence="16">Membrane</location>
        <topology evidence="16">Multi-pass membrane protein</topology>
    </subcellularLocation>
</comment>
<evidence type="ECO:0000256" key="12">
    <source>
        <dbReference type="ARBA" id="ARBA00026028"/>
    </source>
</evidence>
<dbReference type="NCBIfam" id="TIGR03592">
    <property type="entry name" value="yidC_oxa1_cterm"/>
    <property type="match status" value="1"/>
</dbReference>
<evidence type="ECO:0000256" key="8">
    <source>
        <dbReference type="ARBA" id="ARBA00022989"/>
    </source>
</evidence>
<dbReference type="Pfam" id="PF02096">
    <property type="entry name" value="60KD_IMP"/>
    <property type="match status" value="1"/>
</dbReference>
<dbReference type="KEGG" id="sace:GIY23_22530"/>
<organism evidence="20 21">
    <name type="scientific">Allosaccharopolyspora coralli</name>
    <dbReference type="NCBI Taxonomy" id="2665642"/>
    <lineage>
        <taxon>Bacteria</taxon>
        <taxon>Bacillati</taxon>
        <taxon>Actinomycetota</taxon>
        <taxon>Actinomycetes</taxon>
        <taxon>Pseudonocardiales</taxon>
        <taxon>Pseudonocardiaceae</taxon>
        <taxon>Allosaccharopolyspora</taxon>
    </lineage>
</organism>
<evidence type="ECO:0000256" key="9">
    <source>
        <dbReference type="ARBA" id="ARBA00023136"/>
    </source>
</evidence>
<feature type="region of interest" description="Disordered" evidence="17">
    <location>
        <begin position="264"/>
        <end position="329"/>
    </location>
</feature>
<evidence type="ECO:0000256" key="14">
    <source>
        <dbReference type="ARBA" id="ARBA00033245"/>
    </source>
</evidence>
<dbReference type="InterPro" id="IPR028055">
    <property type="entry name" value="YidC/Oxa/ALB_C"/>
</dbReference>
<evidence type="ECO:0000313" key="20">
    <source>
        <dbReference type="EMBL" id="QGK71910.1"/>
    </source>
</evidence>
<comment type="subunit">
    <text evidence="12">Interacts with the Sec translocase complex via SecD. Specifically interacts with transmembrane segments of nascent integral membrane proteins during membrane integration.</text>
</comment>
<proteinExistence type="inferred from homology"/>
<feature type="transmembrane region" description="Helical" evidence="18">
    <location>
        <begin position="211"/>
        <end position="237"/>
    </location>
</feature>
<dbReference type="InterPro" id="IPR001708">
    <property type="entry name" value="YidC/ALB3/OXA1/COX18"/>
</dbReference>
<evidence type="ECO:0000256" key="11">
    <source>
        <dbReference type="ARBA" id="ARBA00025034"/>
    </source>
</evidence>
<accession>A0A5Q3QDC3</accession>
<evidence type="ECO:0000259" key="19">
    <source>
        <dbReference type="Pfam" id="PF02096"/>
    </source>
</evidence>
<dbReference type="NCBIfam" id="NF002899">
    <property type="entry name" value="PRK03449.1"/>
    <property type="match status" value="1"/>
</dbReference>
<dbReference type="CDD" id="cd20070">
    <property type="entry name" value="5TM_YidC_Alb3"/>
    <property type="match status" value="1"/>
</dbReference>
<comment type="similarity">
    <text evidence="2">Belongs to the OXA1/ALB3/YidC family. Type 1 subfamily.</text>
</comment>